<feature type="region of interest" description="Disordered" evidence="1">
    <location>
        <begin position="194"/>
        <end position="225"/>
    </location>
</feature>
<keyword evidence="4" id="KW-1185">Reference proteome</keyword>
<keyword evidence="2" id="KW-0732">Signal</keyword>
<name>A0A9W8NCW7_9PEZI</name>
<feature type="chain" id="PRO_5040801603" description="Ecp2 effector protein domain-containing protein" evidence="2">
    <location>
        <begin position="28"/>
        <end position="329"/>
    </location>
</feature>
<dbReference type="VEuPathDB" id="FungiDB:F4678DRAFT_463117"/>
<organism evidence="3 4">
    <name type="scientific">Xylaria arbuscula</name>
    <dbReference type="NCBI Taxonomy" id="114810"/>
    <lineage>
        <taxon>Eukaryota</taxon>
        <taxon>Fungi</taxon>
        <taxon>Dikarya</taxon>
        <taxon>Ascomycota</taxon>
        <taxon>Pezizomycotina</taxon>
        <taxon>Sordariomycetes</taxon>
        <taxon>Xylariomycetidae</taxon>
        <taxon>Xylariales</taxon>
        <taxon>Xylariaceae</taxon>
        <taxon>Xylaria</taxon>
    </lineage>
</organism>
<gene>
    <name evidence="3" type="ORF">NPX13_g6229</name>
</gene>
<reference evidence="3" key="1">
    <citation type="submission" date="2022-07" db="EMBL/GenBank/DDBJ databases">
        <title>Genome Sequence of Xylaria arbuscula.</title>
        <authorList>
            <person name="Buettner E."/>
        </authorList>
    </citation>
    <scope>NUCLEOTIDE SEQUENCE</scope>
    <source>
        <strain evidence="3">VT107</strain>
    </source>
</reference>
<sequence length="329" mass="35461">MGTLKAFKAAILASSAHLAILGNICLALPEDVQVSIGIPQPHILEKRDAYTCHGGDANITDCRAALAQVQSFENQDFEVYSGVCLNWPYETCNVRFCAQPYVTKTVNRTAAWIYHWANNTLLGCLEGGQYAVMGDSANLNGNGGTYRLYIELAVRLGETAMRIKALLTLVACLAGSPGLALALSGNRVDIDSASSHHLHHHTHDSRHPHDVNQQKRHIPQSPDGPVYRCHDPHPELFGPAPPVEDCDDVISQFAALAGVINLNLVQGCYQIGSGNCTGLVCPQRLGESTIPGPVAAQFMASPLRDECIAKGRRGWWIDGMGLGVGVYLT</sequence>
<dbReference type="Proteomes" id="UP001148614">
    <property type="component" value="Unassembled WGS sequence"/>
</dbReference>
<evidence type="ECO:0000313" key="4">
    <source>
        <dbReference type="Proteomes" id="UP001148614"/>
    </source>
</evidence>
<evidence type="ECO:0000313" key="3">
    <source>
        <dbReference type="EMBL" id="KAJ3568997.1"/>
    </source>
</evidence>
<evidence type="ECO:0000256" key="2">
    <source>
        <dbReference type="SAM" id="SignalP"/>
    </source>
</evidence>
<accession>A0A9W8NCW7</accession>
<proteinExistence type="predicted"/>
<evidence type="ECO:0000256" key="1">
    <source>
        <dbReference type="SAM" id="MobiDB-lite"/>
    </source>
</evidence>
<dbReference type="EMBL" id="JANPWZ010001078">
    <property type="protein sequence ID" value="KAJ3568997.1"/>
    <property type="molecule type" value="Genomic_DNA"/>
</dbReference>
<comment type="caution">
    <text evidence="3">The sequence shown here is derived from an EMBL/GenBank/DDBJ whole genome shotgun (WGS) entry which is preliminary data.</text>
</comment>
<dbReference type="AlphaFoldDB" id="A0A9W8NCW7"/>
<evidence type="ECO:0008006" key="5">
    <source>
        <dbReference type="Google" id="ProtNLM"/>
    </source>
</evidence>
<dbReference type="VEuPathDB" id="FungiDB:F4678DRAFT_463118"/>
<protein>
    <recommendedName>
        <fullName evidence="5">Ecp2 effector protein domain-containing protein</fullName>
    </recommendedName>
</protein>
<feature type="signal peptide" evidence="2">
    <location>
        <begin position="1"/>
        <end position="27"/>
    </location>
</feature>